<reference evidence="2 3" key="1">
    <citation type="submission" date="2017-02" db="EMBL/GenBank/DDBJ databases">
        <title>Genomes of Trichoderma spp. with biocontrol activity.</title>
        <authorList>
            <person name="Gardiner D."/>
            <person name="Kazan K."/>
            <person name="Vos C."/>
            <person name="Harvey P."/>
        </authorList>
    </citation>
    <scope>NUCLEOTIDE SEQUENCE [LARGE SCALE GENOMIC DNA]</scope>
    <source>
        <strain evidence="2 3">A5MH</strain>
    </source>
</reference>
<dbReference type="Proteomes" id="UP000236546">
    <property type="component" value="Unassembled WGS sequence"/>
</dbReference>
<evidence type="ECO:0000313" key="2">
    <source>
        <dbReference type="EMBL" id="PNP40723.1"/>
    </source>
</evidence>
<dbReference type="EMBL" id="MTYH01000061">
    <property type="protein sequence ID" value="PNP40723.1"/>
    <property type="molecule type" value="Genomic_DNA"/>
</dbReference>
<dbReference type="AlphaFoldDB" id="A0A2K0T5B9"/>
<name>A0A2K0T5B9_9HYPO</name>
<dbReference type="InterPro" id="IPR036188">
    <property type="entry name" value="FAD/NAD-bd_sf"/>
</dbReference>
<dbReference type="OrthoDB" id="10045821at2759"/>
<organism evidence="2 3">
    <name type="scientific">Trichoderma gamsii</name>
    <dbReference type="NCBI Taxonomy" id="398673"/>
    <lineage>
        <taxon>Eukaryota</taxon>
        <taxon>Fungi</taxon>
        <taxon>Dikarya</taxon>
        <taxon>Ascomycota</taxon>
        <taxon>Pezizomycotina</taxon>
        <taxon>Sordariomycetes</taxon>
        <taxon>Hypocreomycetidae</taxon>
        <taxon>Hypocreales</taxon>
        <taxon>Hypocreaceae</taxon>
        <taxon>Trichoderma</taxon>
    </lineage>
</organism>
<protein>
    <submittedName>
        <fullName evidence="2">Uncharacterized protein</fullName>
    </submittedName>
</protein>
<evidence type="ECO:0000313" key="3">
    <source>
        <dbReference type="Proteomes" id="UP000236546"/>
    </source>
</evidence>
<accession>A0A2K0T5B9</accession>
<comment type="caution">
    <text evidence="2">The sequence shown here is derived from an EMBL/GenBank/DDBJ whole genome shotgun (WGS) entry which is preliminary data.</text>
</comment>
<dbReference type="Gene3D" id="3.50.50.60">
    <property type="entry name" value="FAD/NAD(P)-binding domain"/>
    <property type="match status" value="1"/>
</dbReference>
<evidence type="ECO:0000256" key="1">
    <source>
        <dbReference type="SAM" id="MobiDB-lite"/>
    </source>
</evidence>
<feature type="region of interest" description="Disordered" evidence="1">
    <location>
        <begin position="661"/>
        <end position="749"/>
    </location>
</feature>
<gene>
    <name evidence="2" type="ORF">TGAMA5MH_07430</name>
</gene>
<dbReference type="PRINTS" id="PR00420">
    <property type="entry name" value="RNGMNOXGNASE"/>
</dbReference>
<proteinExistence type="predicted"/>
<dbReference type="SUPFAM" id="SSF51905">
    <property type="entry name" value="FAD/NAD(P)-binding domain"/>
    <property type="match status" value="1"/>
</dbReference>
<sequence>MPTAIPFRKRDPGVTAQTASFNDIVFPKIYEEAWGSSDPNSLDQRTDFDRARIFLMRIANMTPDPLIIQELRNIVSNPQNKTVQALATAIQHRIFGNSHGSFATTPLMQSVRFMLLKSRVPELILSDRTRSVVDFFFDPTLERNLNPLPTGEVSVYKYVPGRLKVAIIGGGPTALASAIAIAEKGAGSVEVHMYEKRWVEKQLPNGEIVVDYPPTARRRDQVVTLQDSVTSLLSRPSYQALFAGRPERVWPGSANIQIRKVEDRFLKRVQDPEFQGLVFLHCEGVTREDLAKVGDFHVLLGADGAASWVRQSYFHGYENERGRSYALGLAFDRPAGLPWSQSLNVFLTLGQTRYLLNASDHDGRGYLNMQLTEEEWHKMLSVDGQPVHFGRPGCFRKPDGSIPEGFEPSQVFAPSEDRSSPLWTSISDGLKLFGFKDEEVINVVRIPIVVQAVREGVQLLPPQDSINVKRPHALVAVAGDAAMTVHFWPGRGLNSGIKAGLSLGDELVHALNSGKFIGMPINAMKEYNDFILKLQGREHDKRSIPILNQSGSPEMLGWLLQKANSVPDAVAIEWLIGAMTQIADRLQRRDDWSYDFVENVEPQLRIVLRQLAPLTLKEMAVSFPWPTREMAGAEVLPIRSMKAEEKQKWLNNLWGLLKDEKSKDSRAAPPPPQNGDRPTSSARFEAPKGGKARPASLMPPSRDSLDSGSLRRSNATQSVRHSRNLSVPGEGAPRARSPSPGPGGEVSLSRMLTVHKKPPSSVLGDALSLALFRVEGE</sequence>